<keyword evidence="5" id="KW-0902">Two-component regulatory system</keyword>
<comment type="catalytic activity">
    <reaction evidence="1">
        <text>ATP + protein L-histidine = ADP + protein N-phospho-L-histidine.</text>
        <dbReference type="EC" id="2.7.13.3"/>
    </reaction>
</comment>
<dbReference type="InterPro" id="IPR005467">
    <property type="entry name" value="His_kinase_dom"/>
</dbReference>
<organism evidence="10 11">
    <name type="scientific">Stenomitos frigidus AS-A4</name>
    <dbReference type="NCBI Taxonomy" id="2933935"/>
    <lineage>
        <taxon>Bacteria</taxon>
        <taxon>Bacillati</taxon>
        <taxon>Cyanobacteriota</taxon>
        <taxon>Cyanophyceae</taxon>
        <taxon>Leptolyngbyales</taxon>
        <taxon>Leptolyngbyaceae</taxon>
        <taxon>Stenomitos</taxon>
    </lineage>
</organism>
<feature type="domain" description="Response regulatory" evidence="9">
    <location>
        <begin position="14"/>
        <end position="130"/>
    </location>
</feature>
<dbReference type="PROSITE" id="PS50109">
    <property type="entry name" value="HIS_KIN"/>
    <property type="match status" value="1"/>
</dbReference>
<dbReference type="Proteomes" id="UP001476950">
    <property type="component" value="Unassembled WGS sequence"/>
</dbReference>
<dbReference type="Pfam" id="PF02518">
    <property type="entry name" value="HATPase_c"/>
    <property type="match status" value="1"/>
</dbReference>
<name>A0ABV0KH42_9CYAN</name>
<dbReference type="PANTHER" id="PTHR43065">
    <property type="entry name" value="SENSOR HISTIDINE KINASE"/>
    <property type="match status" value="1"/>
</dbReference>
<dbReference type="SUPFAM" id="SSF47384">
    <property type="entry name" value="Homodimeric domain of signal transducing histidine kinase"/>
    <property type="match status" value="1"/>
</dbReference>
<dbReference type="SMART" id="SM00387">
    <property type="entry name" value="HATPase_c"/>
    <property type="match status" value="1"/>
</dbReference>
<dbReference type="GO" id="GO:0016301">
    <property type="term" value="F:kinase activity"/>
    <property type="evidence" value="ECO:0007669"/>
    <property type="project" value="UniProtKB-KW"/>
</dbReference>
<keyword evidence="11" id="KW-1185">Reference proteome</keyword>
<dbReference type="InterPro" id="IPR004358">
    <property type="entry name" value="Sig_transdc_His_kin-like_C"/>
</dbReference>
<evidence type="ECO:0000256" key="6">
    <source>
        <dbReference type="PROSITE-ProRule" id="PRU00169"/>
    </source>
</evidence>
<dbReference type="InterPro" id="IPR001789">
    <property type="entry name" value="Sig_transdc_resp-reg_receiver"/>
</dbReference>
<dbReference type="Gene3D" id="1.10.287.130">
    <property type="match status" value="1"/>
</dbReference>
<dbReference type="CDD" id="cd00082">
    <property type="entry name" value="HisKA"/>
    <property type="match status" value="1"/>
</dbReference>
<dbReference type="Gene3D" id="3.40.50.2300">
    <property type="match status" value="1"/>
</dbReference>
<feature type="domain" description="Histidine kinase" evidence="8">
    <location>
        <begin position="175"/>
        <end position="434"/>
    </location>
</feature>
<comment type="caution">
    <text evidence="10">The sequence shown here is derived from an EMBL/GenBank/DDBJ whole genome shotgun (WGS) entry which is preliminary data.</text>
</comment>
<keyword evidence="4 10" id="KW-0808">Transferase</keyword>
<proteinExistence type="predicted"/>
<dbReference type="InterPro" id="IPR011006">
    <property type="entry name" value="CheY-like_superfamily"/>
</dbReference>
<evidence type="ECO:0000256" key="7">
    <source>
        <dbReference type="SAM" id="Coils"/>
    </source>
</evidence>
<dbReference type="EC" id="2.7.13.3" evidence="2"/>
<keyword evidence="4 10" id="KW-0418">Kinase</keyword>
<dbReference type="PROSITE" id="PS50110">
    <property type="entry name" value="RESPONSE_REGULATORY"/>
    <property type="match status" value="1"/>
</dbReference>
<protein>
    <recommendedName>
        <fullName evidence="2">histidine kinase</fullName>
        <ecNumber evidence="2">2.7.13.3</ecNumber>
    </recommendedName>
</protein>
<dbReference type="SMART" id="SM00448">
    <property type="entry name" value="REC"/>
    <property type="match status" value="1"/>
</dbReference>
<dbReference type="Gene3D" id="3.30.565.10">
    <property type="entry name" value="Histidine kinase-like ATPase, C-terminal domain"/>
    <property type="match status" value="1"/>
</dbReference>
<evidence type="ECO:0000259" key="9">
    <source>
        <dbReference type="PROSITE" id="PS50110"/>
    </source>
</evidence>
<evidence type="ECO:0000256" key="3">
    <source>
        <dbReference type="ARBA" id="ARBA00022553"/>
    </source>
</evidence>
<evidence type="ECO:0000256" key="4">
    <source>
        <dbReference type="ARBA" id="ARBA00022777"/>
    </source>
</evidence>
<feature type="modified residue" description="4-aspartylphosphate" evidence="6">
    <location>
        <position position="63"/>
    </location>
</feature>
<dbReference type="EMBL" id="JAMPLM010000005">
    <property type="protein sequence ID" value="MEP1058557.1"/>
    <property type="molecule type" value="Genomic_DNA"/>
</dbReference>
<dbReference type="RefSeq" id="WP_190447884.1">
    <property type="nucleotide sequence ID" value="NZ_JAMPLM010000005.1"/>
</dbReference>
<keyword evidence="7" id="KW-0175">Coiled coil</keyword>
<sequence length="438" mass="48528">MQFNLSQATSKTADILVVDDTAENIRFLAAMLIQQGYQVRKALNGKMALTAAQAAPPNLILLDVNMPDLDGFEVCKQLKADEKTAMVPVIFLSALDEVTDKVKAFQVGAIDFITKPFQFEDVLVRIQTHLKIQELQSQLQIKNSQVQQALLDLKQMQAQLIRKEKMLGLEQLVAGVCHELNNPIGFIVGNLNPAHEHIERLLQLINLYQQEYPEPSPAVQTLLEETDLDFVAADLQNIIRSMRAGAKRVSSIVLALRIFSRLGESDIKAIDLHEGLDSTVLLLGHRLAGKAGMPAIEVKRVYNEIPLVTCYVGELNQVFLNLLNNAIDALEQKFGSPTASNQRLDQTPTIWIRTELSHAQTVTLRIQDNGIGIPESAKARLFEPFFTTKPVGQGTGLGLATSYQIVVQKHNGHLSYDSTPNEGTEFSMTIPITFAEKL</sequence>
<evidence type="ECO:0000256" key="2">
    <source>
        <dbReference type="ARBA" id="ARBA00012438"/>
    </source>
</evidence>
<evidence type="ECO:0000256" key="5">
    <source>
        <dbReference type="ARBA" id="ARBA00023012"/>
    </source>
</evidence>
<dbReference type="CDD" id="cd19920">
    <property type="entry name" value="REC_PA4781-like"/>
    <property type="match status" value="1"/>
</dbReference>
<dbReference type="InterPro" id="IPR003594">
    <property type="entry name" value="HATPase_dom"/>
</dbReference>
<dbReference type="InterPro" id="IPR003661">
    <property type="entry name" value="HisK_dim/P_dom"/>
</dbReference>
<keyword evidence="3 6" id="KW-0597">Phosphoprotein</keyword>
<dbReference type="InterPro" id="IPR036097">
    <property type="entry name" value="HisK_dim/P_sf"/>
</dbReference>
<dbReference type="SUPFAM" id="SSF52172">
    <property type="entry name" value="CheY-like"/>
    <property type="match status" value="1"/>
</dbReference>
<gene>
    <name evidence="10" type="ORF">NDI38_08910</name>
</gene>
<dbReference type="PANTHER" id="PTHR43065:SF48">
    <property type="entry name" value="HISTIDINE KINASE"/>
    <property type="match status" value="1"/>
</dbReference>
<evidence type="ECO:0000313" key="10">
    <source>
        <dbReference type="EMBL" id="MEP1058557.1"/>
    </source>
</evidence>
<reference evidence="10 11" key="1">
    <citation type="submission" date="2022-04" db="EMBL/GenBank/DDBJ databases">
        <title>Positive selection, recombination, and allopatry shape intraspecific diversity of widespread and dominant cyanobacteria.</title>
        <authorList>
            <person name="Wei J."/>
            <person name="Shu W."/>
            <person name="Hu C."/>
        </authorList>
    </citation>
    <scope>NUCLEOTIDE SEQUENCE [LARGE SCALE GENOMIC DNA]</scope>
    <source>
        <strain evidence="10 11">AS-A4</strain>
    </source>
</reference>
<dbReference type="PRINTS" id="PR00344">
    <property type="entry name" value="BCTRLSENSOR"/>
</dbReference>
<evidence type="ECO:0000259" key="8">
    <source>
        <dbReference type="PROSITE" id="PS50109"/>
    </source>
</evidence>
<evidence type="ECO:0000256" key="1">
    <source>
        <dbReference type="ARBA" id="ARBA00000085"/>
    </source>
</evidence>
<dbReference type="InterPro" id="IPR036890">
    <property type="entry name" value="HATPase_C_sf"/>
</dbReference>
<dbReference type="SUPFAM" id="SSF55874">
    <property type="entry name" value="ATPase domain of HSP90 chaperone/DNA topoisomerase II/histidine kinase"/>
    <property type="match status" value="1"/>
</dbReference>
<feature type="coiled-coil region" evidence="7">
    <location>
        <begin position="132"/>
        <end position="166"/>
    </location>
</feature>
<dbReference type="Pfam" id="PF00072">
    <property type="entry name" value="Response_reg"/>
    <property type="match status" value="1"/>
</dbReference>
<accession>A0ABV0KH42</accession>
<evidence type="ECO:0000313" key="11">
    <source>
        <dbReference type="Proteomes" id="UP001476950"/>
    </source>
</evidence>